<evidence type="ECO:0000313" key="4">
    <source>
        <dbReference type="Proteomes" id="UP001241472"/>
    </source>
</evidence>
<accession>A0ABT9PYL5</accession>
<dbReference type="RefSeq" id="WP_306838303.1">
    <property type="nucleotide sequence ID" value="NZ_JAUSRF010000017.1"/>
</dbReference>
<dbReference type="SUPFAM" id="SSF88713">
    <property type="entry name" value="Glycoside hydrolase/deacetylase"/>
    <property type="match status" value="1"/>
</dbReference>
<keyword evidence="2" id="KW-0732">Signal</keyword>
<dbReference type="EMBL" id="JAUSRF010000017">
    <property type="protein sequence ID" value="MDP9839579.1"/>
    <property type="molecule type" value="Genomic_DNA"/>
</dbReference>
<gene>
    <name evidence="3" type="ORF">J2T09_004355</name>
</gene>
<organism evidence="3 4">
    <name type="scientific">Neorhizobium huautlense</name>
    <dbReference type="NCBI Taxonomy" id="67774"/>
    <lineage>
        <taxon>Bacteria</taxon>
        <taxon>Pseudomonadati</taxon>
        <taxon>Pseudomonadota</taxon>
        <taxon>Alphaproteobacteria</taxon>
        <taxon>Hyphomicrobiales</taxon>
        <taxon>Rhizobiaceae</taxon>
        <taxon>Rhizobium/Agrobacterium group</taxon>
        <taxon>Neorhizobium</taxon>
    </lineage>
</organism>
<dbReference type="Gene3D" id="3.20.20.370">
    <property type="entry name" value="Glycoside hydrolase/deacetylase"/>
    <property type="match status" value="1"/>
</dbReference>
<name>A0ABT9PYL5_9HYPH</name>
<evidence type="ECO:0000313" key="3">
    <source>
        <dbReference type="EMBL" id="MDP9839579.1"/>
    </source>
</evidence>
<dbReference type="PANTHER" id="PTHR45985">
    <property type="match status" value="1"/>
</dbReference>
<proteinExistence type="predicted"/>
<dbReference type="PANTHER" id="PTHR45985:SF3">
    <property type="entry name" value="CHITIN DEACETYLASE-LIKE 4"/>
    <property type="match status" value="1"/>
</dbReference>
<feature type="chain" id="PRO_5045684408" evidence="2">
    <location>
        <begin position="28"/>
        <end position="346"/>
    </location>
</feature>
<keyword evidence="4" id="KW-1185">Reference proteome</keyword>
<comment type="caution">
    <text evidence="3">The sequence shown here is derived from an EMBL/GenBank/DDBJ whole genome shotgun (WGS) entry which is preliminary data.</text>
</comment>
<evidence type="ECO:0000256" key="2">
    <source>
        <dbReference type="SAM" id="SignalP"/>
    </source>
</evidence>
<reference evidence="3 4" key="1">
    <citation type="submission" date="2023-07" db="EMBL/GenBank/DDBJ databases">
        <title>Sorghum-associated microbial communities from plants grown in Nebraska, USA.</title>
        <authorList>
            <person name="Schachtman D."/>
        </authorList>
    </citation>
    <scope>NUCLEOTIDE SEQUENCE [LARGE SCALE GENOMIC DNA]</scope>
    <source>
        <strain evidence="3 4">DS1307</strain>
    </source>
</reference>
<dbReference type="InterPro" id="IPR052740">
    <property type="entry name" value="CE4"/>
</dbReference>
<feature type="signal peptide" evidence="2">
    <location>
        <begin position="1"/>
        <end position="27"/>
    </location>
</feature>
<dbReference type="InterPro" id="IPR011330">
    <property type="entry name" value="Glyco_hydro/deAcase_b/a-brl"/>
</dbReference>
<protein>
    <submittedName>
        <fullName evidence="3">Peptidoglycan/xylan/chitin deacetylase (PgdA/CDA1 family)</fullName>
    </submittedName>
</protein>
<dbReference type="Proteomes" id="UP001241472">
    <property type="component" value="Unassembled WGS sequence"/>
</dbReference>
<evidence type="ECO:0000256" key="1">
    <source>
        <dbReference type="SAM" id="MobiDB-lite"/>
    </source>
</evidence>
<sequence length="346" mass="38236">MSSVSSLLARTLLAVLPAACLASTAIAGEKPKQLVLISFDGAGNNDLWQRSRDIAKRNNARFTYFLSCTLVIDRASAKTYQGPGQKPGRSNIGFAQTKEEARIRLGHVWQAKQEGNEIASHTCGHFDGGEWTTQQWMQELTTFRTVLANAWVANDAAEQEPTGWRDFVKTGIQGFRAPYLSQGPALMKAERQAGFVYDASPVTRGPEMPKEKDEVFRFGLPTIPEGPQQRQIIAMDYNLFIRHSAGIENPSRSAEFEERAYSAFKAAFDRQYEGQRIPLQIGLHFVEMNAGAYWRAMERLVTEVCGREDVACVTHSQAMAMLSEPATTTSANLRPTLPVSAPSSGL</sequence>
<feature type="region of interest" description="Disordered" evidence="1">
    <location>
        <begin position="325"/>
        <end position="346"/>
    </location>
</feature>